<sequence length="410" mass="47701">MSTAVQEDNYEEALKELKALRAKVEKAEDTKSRLLLEKLEEDEAKGKAQREMMEQLNKQKLCEKEFKQQKDKLQDEIDQLSRKKQDLQEKLRKCRKQLETKRAESTKLKERFKIYAPIPHTEVKFLAPMKERFKIYAPIPHTEVKFLAPMKERFKIYAPIPHTEVKFLAPMKEKECTDEMNHLIRGVFTISQQVTLLLQGGQALLTFEEEKVASQILKMAHCRVTCEDSSLDVKPKRITMETPVTFEVHLDMSRKELQVLDVPPSMPEERIKDRLEMSFSKSSRGGGEVESVDYDEESRKGRVIFLHPGVAVDLAMRGDYIVDLEHEEHLKVEPTYRYDLQKFQTFCGSVKRTILLDVIGGKEDEEDLQDHLEIHFQKPSNSGGEIECIRYISEGKTLQAFFSEDKMDVE</sequence>
<dbReference type="PANTHER" id="PTHR15225:SF4">
    <property type="entry name" value="N-MYC-INTERACTOR"/>
    <property type="match status" value="1"/>
</dbReference>
<evidence type="ECO:0000259" key="2">
    <source>
        <dbReference type="Pfam" id="PF07292"/>
    </source>
</evidence>
<feature type="coiled-coil region" evidence="1">
    <location>
        <begin position="3"/>
        <end position="111"/>
    </location>
</feature>
<dbReference type="Gene3D" id="3.30.70.330">
    <property type="match status" value="1"/>
</dbReference>
<name>A0A1A8B458_NOTFU</name>
<accession>A0A1A8B458</accession>
<dbReference type="PANTHER" id="PTHR15225">
    <property type="entry name" value="INTERFERON-INDUCED PROTEIN 35/NMI N-MYC/STAT INTERACTING PROTEIN"/>
    <property type="match status" value="1"/>
</dbReference>
<dbReference type="Pfam" id="PF07292">
    <property type="entry name" value="NID"/>
    <property type="match status" value="2"/>
</dbReference>
<protein>
    <submittedName>
        <fullName evidence="3">N-myc (And STAT) interactor</fullName>
    </submittedName>
</protein>
<dbReference type="InterPro" id="IPR009909">
    <property type="entry name" value="Nmi/IFP35_dom"/>
</dbReference>
<keyword evidence="1" id="KW-0175">Coiled coil</keyword>
<organism evidence="3">
    <name type="scientific">Nothobranchius furzeri</name>
    <name type="common">Turquoise killifish</name>
    <dbReference type="NCBI Taxonomy" id="105023"/>
    <lineage>
        <taxon>Eukaryota</taxon>
        <taxon>Metazoa</taxon>
        <taxon>Chordata</taxon>
        <taxon>Craniata</taxon>
        <taxon>Vertebrata</taxon>
        <taxon>Euteleostomi</taxon>
        <taxon>Actinopterygii</taxon>
        <taxon>Neopterygii</taxon>
        <taxon>Teleostei</taxon>
        <taxon>Neoteleostei</taxon>
        <taxon>Acanthomorphata</taxon>
        <taxon>Ovalentaria</taxon>
        <taxon>Atherinomorphae</taxon>
        <taxon>Cyprinodontiformes</taxon>
        <taxon>Nothobranchiidae</taxon>
        <taxon>Nothobranchius</taxon>
    </lineage>
</organism>
<reference evidence="3" key="1">
    <citation type="submission" date="2016-05" db="EMBL/GenBank/DDBJ databases">
        <authorList>
            <person name="Lavstsen T."/>
            <person name="Jespersen J.S."/>
        </authorList>
    </citation>
    <scope>NUCLEOTIDE SEQUENCE</scope>
    <source>
        <tissue evidence="3">Brain</tissue>
    </source>
</reference>
<evidence type="ECO:0000256" key="1">
    <source>
        <dbReference type="SAM" id="Coils"/>
    </source>
</evidence>
<evidence type="ECO:0000313" key="3">
    <source>
        <dbReference type="EMBL" id="SBP61713.1"/>
    </source>
</evidence>
<feature type="domain" description="NID" evidence="2">
    <location>
        <begin position="303"/>
        <end position="387"/>
    </location>
</feature>
<proteinExistence type="predicted"/>
<feature type="domain" description="NID" evidence="2">
    <location>
        <begin position="203"/>
        <end position="291"/>
    </location>
</feature>
<dbReference type="AlphaFoldDB" id="A0A1A8B458"/>
<dbReference type="EMBL" id="HADY01023228">
    <property type="protein sequence ID" value="SBP61713.1"/>
    <property type="molecule type" value="Transcribed_RNA"/>
</dbReference>
<dbReference type="GO" id="GO:0005737">
    <property type="term" value="C:cytoplasm"/>
    <property type="evidence" value="ECO:0007669"/>
    <property type="project" value="TreeGrafter"/>
</dbReference>
<reference evidence="3" key="2">
    <citation type="submission" date="2016-06" db="EMBL/GenBank/DDBJ databases">
        <title>The genome of a short-lived fish provides insights into sex chromosome evolution and the genetic control of aging.</title>
        <authorList>
            <person name="Reichwald K."/>
            <person name="Felder M."/>
            <person name="Petzold A."/>
            <person name="Koch P."/>
            <person name="Groth M."/>
            <person name="Platzer M."/>
        </authorList>
    </citation>
    <scope>NUCLEOTIDE SEQUENCE</scope>
    <source>
        <tissue evidence="3">Brain</tissue>
    </source>
</reference>
<dbReference type="InterPro" id="IPR012677">
    <property type="entry name" value="Nucleotide-bd_a/b_plait_sf"/>
</dbReference>
<gene>
    <name evidence="3" type="primary">NMI</name>
</gene>